<feature type="transmembrane region" description="Helical" evidence="9">
    <location>
        <begin position="394"/>
        <end position="414"/>
    </location>
</feature>
<comment type="caution">
    <text evidence="11">The sequence shown here is derived from an EMBL/GenBank/DDBJ whole genome shotgun (WGS) entry which is preliminary data.</text>
</comment>
<feature type="transmembrane region" description="Helical" evidence="9">
    <location>
        <begin position="941"/>
        <end position="962"/>
    </location>
</feature>
<evidence type="ECO:0000256" key="5">
    <source>
        <dbReference type="ARBA" id="ARBA00022519"/>
    </source>
</evidence>
<feature type="transmembrane region" description="Helical" evidence="9">
    <location>
        <begin position="341"/>
        <end position="360"/>
    </location>
</feature>
<evidence type="ECO:0000256" key="2">
    <source>
        <dbReference type="ARBA" id="ARBA00010942"/>
    </source>
</evidence>
<protein>
    <recommendedName>
        <fullName evidence="9">Efflux pump membrane transporter</fullName>
    </recommendedName>
</protein>
<dbReference type="PANTHER" id="PTHR32063">
    <property type="match status" value="1"/>
</dbReference>
<evidence type="ECO:0000256" key="8">
    <source>
        <dbReference type="ARBA" id="ARBA00023136"/>
    </source>
</evidence>
<evidence type="ECO:0000313" key="12">
    <source>
        <dbReference type="Proteomes" id="UP001169764"/>
    </source>
</evidence>
<evidence type="ECO:0000256" key="6">
    <source>
        <dbReference type="ARBA" id="ARBA00022692"/>
    </source>
</evidence>
<feature type="transmembrane region" description="Helical" evidence="9">
    <location>
        <begin position="990"/>
        <end position="1010"/>
    </location>
</feature>
<dbReference type="SUPFAM" id="SSF82714">
    <property type="entry name" value="Multidrug efflux transporter AcrB TolC docking domain, DN and DC subdomains"/>
    <property type="match status" value="2"/>
</dbReference>
<name>A0ABT8YCQ0_9SPHN</name>
<keyword evidence="5 9" id="KW-0997">Cell inner membrane</keyword>
<feature type="transmembrane region" description="Helical" evidence="9">
    <location>
        <begin position="367"/>
        <end position="388"/>
    </location>
</feature>
<keyword evidence="12" id="KW-1185">Reference proteome</keyword>
<dbReference type="Pfam" id="PF00873">
    <property type="entry name" value="ACR_tran"/>
    <property type="match status" value="1"/>
</dbReference>
<dbReference type="Proteomes" id="UP001169764">
    <property type="component" value="Unassembled WGS sequence"/>
</dbReference>
<evidence type="ECO:0000256" key="4">
    <source>
        <dbReference type="ARBA" id="ARBA00022475"/>
    </source>
</evidence>
<feature type="transmembrane region" description="Helical" evidence="9">
    <location>
        <begin position="440"/>
        <end position="460"/>
    </location>
</feature>
<organism evidence="11 12">
    <name type="scientific">Sphingomonas natans</name>
    <dbReference type="NCBI Taxonomy" id="3063330"/>
    <lineage>
        <taxon>Bacteria</taxon>
        <taxon>Pseudomonadati</taxon>
        <taxon>Pseudomonadota</taxon>
        <taxon>Alphaproteobacteria</taxon>
        <taxon>Sphingomonadales</taxon>
        <taxon>Sphingomonadaceae</taxon>
        <taxon>Sphingomonas</taxon>
    </lineage>
</organism>
<dbReference type="InterPro" id="IPR001036">
    <property type="entry name" value="Acrflvin-R"/>
</dbReference>
<accession>A0ABT8YCQ0</accession>
<feature type="region of interest" description="Disordered" evidence="10">
    <location>
        <begin position="1056"/>
        <end position="1082"/>
    </location>
</feature>
<keyword evidence="8 9" id="KW-0472">Membrane</keyword>
<dbReference type="Gene3D" id="3.30.70.1430">
    <property type="entry name" value="Multidrug efflux transporter AcrB pore domain"/>
    <property type="match status" value="2"/>
</dbReference>
<dbReference type="RefSeq" id="WP_303543735.1">
    <property type="nucleotide sequence ID" value="NZ_JAUOTP010000006.1"/>
</dbReference>
<dbReference type="NCBIfam" id="NF000282">
    <property type="entry name" value="RND_permease_1"/>
    <property type="match status" value="1"/>
</dbReference>
<keyword evidence="6 9" id="KW-0812">Transmembrane</keyword>
<feature type="transmembrane region" description="Helical" evidence="9">
    <location>
        <begin position="555"/>
        <end position="575"/>
    </location>
</feature>
<comment type="similarity">
    <text evidence="2 9">Belongs to the resistance-nodulation-cell division (RND) (TC 2.A.6) family.</text>
</comment>
<evidence type="ECO:0000256" key="3">
    <source>
        <dbReference type="ARBA" id="ARBA00022448"/>
    </source>
</evidence>
<evidence type="ECO:0000256" key="1">
    <source>
        <dbReference type="ARBA" id="ARBA00004429"/>
    </source>
</evidence>
<keyword evidence="4" id="KW-1003">Cell membrane</keyword>
<evidence type="ECO:0000313" key="11">
    <source>
        <dbReference type="EMBL" id="MDO6415603.1"/>
    </source>
</evidence>
<dbReference type="NCBIfam" id="TIGR00915">
    <property type="entry name" value="2A0602"/>
    <property type="match status" value="1"/>
</dbReference>
<feature type="compositionally biased region" description="Basic and acidic residues" evidence="10">
    <location>
        <begin position="1066"/>
        <end position="1082"/>
    </location>
</feature>
<comment type="subcellular location">
    <subcellularLocation>
        <location evidence="1 9">Cell inner membrane</location>
        <topology evidence="1 9">Multi-pass membrane protein</topology>
    </subcellularLocation>
</comment>
<keyword evidence="3 9" id="KW-0813">Transport</keyword>
<sequence length="1082" mass="115760">MLSRIFIDRPIFAWVLAIIVMLCGIGAIMSLPIAQYPDVAPPQVTVRATYPGANAQTIQNSVTQVIEQQLTGIDGLIYFSSSSSSRGSVTITVTFEKGTDPDIAQVQVQNQVQQSLSRLPTQVQQQGLVVRKSNPDFLLLVGVYDETDKRTNQDVSDYLVSNLQDQLGRTAGVGDTNVFGAQYAMRIWLNPDKLAAVQLIPSDVTTAIQSQNAEVAAGEIGGQPQPDTQMLNAIVTAQTRLQTPEQFANIILKTQQDGSTVKLKDVARIELGAENYNARSRVNRHPGAGIAVQMAPGADALKTAELVKAQIETAAKAFPAGFKYAYANDTTNFIKLSIDEVVKTLIEAIILVVIVMFVFLQSWRATLIPAIAVPVVLLGTFGVFYLAGFSINTLTLFGLVLAIGLLVDDAIVVVENVERLMEENPELTPREATIQSMDEISVALIAIALVLSAVFLPMAFFGGSTGVIYRQFSLTMVSAMILSVLVALILSPALTATLLKQKQKEGEEVREGWTARHFPRATHGVRRAGDKFNEVFEKGIDRYTTAVKSVVDRKWLFLLGYAATVALLAILFLRLPTGFLPIEDQGLANVQFQLPAGATQGRTFALQKQIEDYYYKTEGKNVLTMFTVSGGGGGGGASGQNTGQGFVALAPWDERKGKDNAADAITARASGAFQGFRDAQVYSLVPPAVRGLGQSNGFTMELQNSGGLSQTDFAAAREKLLAAARADPQLSSIRLTELPDVATLKVDSDPQKLAVLGLTQAAVNSTLSTAWGGSYVNDFVDRGRVKRVYVQGDAQFRSAPSDLGQWFVRGANGQMAPFSSFAKTSWSQAPTTLSRFNGISSYEIQGTGAAGVSSGTAMERIAALAGEIPGTSVSWAGLSYQERLSSGQAPILYGLSLLVVFLCLAALYESWSIPVAVMLIIPLGLVGAILAVTLRGLINDVYLQIGLLTTMGLAAKNAILMIEFAEQEEKKGARVLDAALSAAKIRLRPILMTSFAFILGVLPLAISTGAGANSRIAIGTAVIGGMLTATLLAIFYIPLFFVLVRRGTRDLMAKVHGRPTGFQGGDDPKDGSPPDRSKPEPA</sequence>
<dbReference type="SUPFAM" id="SSF82693">
    <property type="entry name" value="Multidrug efflux transporter AcrB pore domain, PN1, PN2, PC1 and PC2 subdomains"/>
    <property type="match status" value="4"/>
</dbReference>
<dbReference type="EMBL" id="JAUOTP010000006">
    <property type="protein sequence ID" value="MDO6415603.1"/>
    <property type="molecule type" value="Genomic_DNA"/>
</dbReference>
<dbReference type="Gene3D" id="3.30.2090.10">
    <property type="entry name" value="Multidrug efflux transporter AcrB TolC docking domain, DN and DC subdomains"/>
    <property type="match status" value="2"/>
</dbReference>
<dbReference type="PRINTS" id="PR00702">
    <property type="entry name" value="ACRIFLAVINRP"/>
</dbReference>
<gene>
    <name evidence="11" type="ORF">Q4F19_14530</name>
</gene>
<feature type="transmembrane region" description="Helical" evidence="9">
    <location>
        <begin position="1016"/>
        <end position="1044"/>
    </location>
</feature>
<dbReference type="InterPro" id="IPR004764">
    <property type="entry name" value="MdtF-like"/>
</dbReference>
<dbReference type="InterPro" id="IPR027463">
    <property type="entry name" value="AcrB_DN_DC_subdom"/>
</dbReference>
<dbReference type="Gene3D" id="3.30.70.1320">
    <property type="entry name" value="Multidrug efflux transporter AcrB pore domain like"/>
    <property type="match status" value="1"/>
</dbReference>
<feature type="transmembrane region" description="Helical" evidence="9">
    <location>
        <begin position="891"/>
        <end position="908"/>
    </location>
</feature>
<reference evidence="11" key="1">
    <citation type="submission" date="2023-07" db="EMBL/GenBank/DDBJ databases">
        <authorList>
            <person name="Kim M."/>
        </authorList>
    </citation>
    <scope>NUCLEOTIDE SEQUENCE</scope>
    <source>
        <strain evidence="11">BIUV-7</strain>
    </source>
</reference>
<feature type="transmembrane region" description="Helical" evidence="9">
    <location>
        <begin position="12"/>
        <end position="34"/>
    </location>
</feature>
<proteinExistence type="inferred from homology"/>
<evidence type="ECO:0000256" key="9">
    <source>
        <dbReference type="RuleBase" id="RU364070"/>
    </source>
</evidence>
<feature type="transmembrane region" description="Helical" evidence="9">
    <location>
        <begin position="472"/>
        <end position="494"/>
    </location>
</feature>
<evidence type="ECO:0000256" key="7">
    <source>
        <dbReference type="ARBA" id="ARBA00022989"/>
    </source>
</evidence>
<dbReference type="Gene3D" id="1.20.1640.10">
    <property type="entry name" value="Multidrug efflux transporter AcrB transmembrane domain"/>
    <property type="match status" value="2"/>
</dbReference>
<feature type="transmembrane region" description="Helical" evidence="9">
    <location>
        <begin position="915"/>
        <end position="935"/>
    </location>
</feature>
<keyword evidence="7 9" id="KW-1133">Transmembrane helix</keyword>
<dbReference type="PANTHER" id="PTHR32063:SF32">
    <property type="entry name" value="AMINOGLYCOSIDE EFFLUX PUMP-RELATED"/>
    <property type="match status" value="1"/>
</dbReference>
<evidence type="ECO:0000256" key="10">
    <source>
        <dbReference type="SAM" id="MobiDB-lite"/>
    </source>
</evidence>
<dbReference type="SUPFAM" id="SSF82866">
    <property type="entry name" value="Multidrug efflux transporter AcrB transmembrane domain"/>
    <property type="match status" value="2"/>
</dbReference>
<dbReference type="Gene3D" id="3.30.70.1440">
    <property type="entry name" value="Multidrug efflux transporter AcrB pore domain"/>
    <property type="match status" value="1"/>
</dbReference>